<dbReference type="SMART" id="SM00181">
    <property type="entry name" value="EGF"/>
    <property type="match status" value="4"/>
</dbReference>
<feature type="compositionally biased region" description="Polar residues" evidence="15">
    <location>
        <begin position="4115"/>
        <end position="4133"/>
    </location>
</feature>
<dbReference type="FunFam" id="2.60.40.60:FF:000081">
    <property type="entry name" value="protocadherin Fat 4"/>
    <property type="match status" value="1"/>
</dbReference>
<feature type="domain" description="Cadherin" evidence="19">
    <location>
        <begin position="416"/>
        <end position="524"/>
    </location>
</feature>
<dbReference type="PROSITE" id="PS00022">
    <property type="entry name" value="EGF_1"/>
    <property type="match status" value="4"/>
</dbReference>
<feature type="domain" description="Cadherin" evidence="19">
    <location>
        <begin position="1193"/>
        <end position="1298"/>
    </location>
</feature>
<feature type="disulfide bond" evidence="14">
    <location>
        <begin position="3263"/>
        <end position="3272"/>
    </location>
</feature>
<dbReference type="PROSITE" id="PS50026">
    <property type="entry name" value="EGF_3"/>
    <property type="match status" value="3"/>
</dbReference>
<sequence length="5121" mass="566421">MAVPEDAPPGTSVGKVMATDADARENAQVRYSLESGGEGLFAVDERTGEITLQGSLRAAHKTLYELNISAKDTGDRFAVRNALVEIIREEDLEHLEFDTYNGYEFRIAEDRGECGTVANMFARDVGTVQVTQYGNSKISYAIVYGDQKGNFKIDESTGTITTSGCLDREQVAYYSLQLSARAGLAYGQTSVNITVVDVNDNPPRFPKGEIGDEVFLKENAAVGQEVCLARARDRDASVNARIVYSLTHNPGEQFRVAENSGIIYLDKPIRAAPGTVLHLEVTATDSGNPPLSAQHQVRVTIEDVNDHTPVFKLTSYETSLPESTPVNDRFFSLTATDADLGANGRVLYSVTDGNTENRFGIFPDGQLYVKNVLDREEQDYYALEVTATDQGSPSRSSVVPVVVHIIDENDNAPEFTNSSFVLHLRENEPPDTFVGKLLATDRDVGRNADLVFSLPASQQDFTVDPRNGFIKSLRVFDRELLVTNTGSSYVTLEATVTDNGVNRLRDRVKVVIYITDVNDNIPQFQRLPYRVQVNEGAAIGTQLLRVYTTDADEGLNGDVFYSLEDGNQYGRFAIDEATGQISLTKELDRETMDSYVLTVVAHDAGLETRLSSSTTVYIEVLDENDNVPLFVDDKSRISVLETTPTNTELLRFEATDNDLGPNSELAFAISAGNRRDTFYIDPLTGTLYLRKPLDYEELEKYTLNVTCSDGGHPRLSSVTTLIVEVIDANDNPPVFPNTAIARQIREGILVHTPIVTITAEDPDSNENGIVTYSIASQDPEDQVRRFGINPSTGVIHTLLPIDREEVDTYKLVVVATDSAQPSSARLSAEKLVIVIVEDINDNAPIFVSMSAVVLPLKGNYQYQKEIMVTRLVARDLDSSTNGLVTYELLRSSVNYSDMFRIHRNTGHLTIRLPRSLKNNLERVSKYQVGIRATDEAVQAERRSTEIYLTLIVPGEDGDDQPIWEHRGQIEGSVYENEPIGTSILKVSARSRRSNIDLEYYVTNVTAGSGGPQVDRLFDVDTKTGILSTAAALDRETGIQWYEVELYAIGVGGTRPSTTSTKVRVTVLDKNDVAPTWGTGTWKFKISEEAPPNTVVTVLKAFDPDTIGTLTYTLVPHHCPGPADPASQDADQDEAQCQFRLHPTTGQLTLAEALDRETREKYVLKVRADDGLQHTDIALTIQVTDTNDNAPTFQNTAYSFDVPENMPRGSRIGQVVATDADADGPNSQLSYTLISDWANDVFSLNPSTGVFTLTASLDYEQVQHYILVVQATDGGIPALSSTVTVYCNVVDLNDNAPIFEAGPHAVDIVENTTIGTPILSVTAQDLDSGDNGRVIYAVAGGDENGDFGVAPNGTLFTRKLLDREQKPLYNLVLSATDSPSPPGLPLSSTVQVTVVLLDVNDMSPEFISPTKISIIENAPSNTVVMAIKAVDRDEGRNGYVEYSLEDATLPFTVGPVDGLLRVSGSLDRELRSNYTLEVTAKDRGEPPRSSSTTVTVTVLDENDNSPVFDPRQYSATVAENASIGASVLQVSAMDRDEGANGRVRYGIAMGDDNRDFTISEDGGVIRVAKNLNFERKSRYYLTIRGEDCASEVGETPRGDTAQVTITVLDINDNAPVFLDSPYLAHVMENMVPPGGGFVIQVKAYDADTPPYNDQVRYFLKEGDTDLFRINASTGDIFLLRPLDRESVPEYTLTLVAMDTGSPPLTGSGIVRIVVLDVNDHIPEFTRQEYRATVTENSVSRTWVTKPHATDKDEGLNAKIRYSLLGEYSERFTVDPETGEVFTVVPLDREQTSVYHLTLVAQDSSPTEPQASAVNLTIFVKDVNDNAPRFSSPRYTAYVPGATKSGDFVFGAKAVDDDDGENSRIVYRLQGIDAEKFVIDSNSGVIRTTQELANDETTYQLQIQASDCGVKPQSVTADLVIHLWERQLFPSFRSSITTRFTLPEDVPEGRVVTKLGATTPKIGAASSLVYGMAGGNVGDALKIDPHTGEVLVASGFDYETAPFYEAWVEVRDSDTPALRSVVQLLVNVTDANDNAPVMEAAIYNATVPEEEYPPLFVGKVSAKDRDSGENGQVSYYLVNDFTETFIIDSDNGEISTNAKLDREEIASYELIVEARDEGQPSLTGTATVLVTVLDKNDNPPQFTRLFSVNVTENAEIGTFVIRITSSDLDIGQNANVSYRFTENPGKKFAMDALSGNVTVNGHLDREEQDEYLLKLVAADGAWQAATALTITIQDQNDNPPEFDEESYHFHFPELQPSVAHVGQVTAIDRDKQGPNSVISYSLLQPSDLFTVDPATGDVFSKKTLKYKHTHRPSSPENLYSLTVVATDNGKPPLSSRTVIYVNVVDANNNAPRFEQRSYLYPVPENYGIGKRVVQLVARDDADFGVNAEISYYLANVNGTEYFSIDEKSGWVYIQNSLANVPVGTTFLLKVRAIDKGVPPQKDEVSLTLVISGENKHAPTFAAVSHQVRVPENEPVNTTILTVSATDGDEGPNGMIRYKISAGNEKNEFFVHSITGAVTILEPLDYDLVQDVYEAYLPENSPPDSFVYKVIAKDIDSPKYAVIEYKILGGTGKDHFRIREDTGEITSLTSFDYEEANEYTLDIVAANPDSNPQMVGFTTVLVHVTGVNEYYPKFIQPVFHMDVSESAEVGTSVGLVQATDQDSGEDGRVYYLFVGSSNDRGFSIGSETGIIRVSRRLDRETQNRVVLTVMTKNGGGIRGNDTDEAQVIVSIQDGNDPPEFLQSTYDATVSEGAVHGTRVLTVRAVDKDIKPQNNQFSYSIIGGNIGQAFKVDPQTGDIETAKQLDRETIPVYDLTIGAIDTGSPPQTGTAAVHIELMDINDNGPIFDPPEVIGYVNENEPAGTIIMTLSATDPDLPPNGAPFTYKLVGGRQSDMVTLDKHTGVLKTTRSLDREAMPQLDLVIEVEDSGIPRMRSEHTITVIVMDQNDSPSSPRSVHVIVHSFNEQIPLGKIADVHPNDPDITGSYSCKILQGSNPKILSIPTACDLHTKKITPGVGYSLSVSGNDGRHPNVVSKVTVEFLVFTNSTIENSITLQVSKLSARDFLSQYYRALLDVLQEEIDVGDTLKIFSLGETEFDLNIHLAVESPQVGYRSKYEVAELVNRNRDKIRSLFEGTNFIVGYSPCKQIPCENGGSCSDKLVIYDDARITDSQALILTSPRMIHEMTCKCRDGFTGDKCERRQDPCSPNPCLLGGQCRRLGYDFQCTCPIDREGKLCELERGDACASNPCRNGGSCRKSPDSFSFFCLCRAGYRGNHCEAVTDSCRPNPCLYGGLCVGEKPGYRCSCPEGRYGRHCERSTFGFEELSYMAFPALDSNTNDITIVFATTKSDALLLYNYAPQTGGRSDFVVLELVDGRVVFSYGGARSAITSIIIKTENTVSDGEWRKVTATRNGRVVSLSVSMCREHGDICDDCRPGDGTCYADDVGPTGTLNFNNNPLLVGGLENADPVLERPGQVHSDDFVGCVHSVSINGRALNLSNPLASRGVKSTCVRSKNNPCIRGGKDAISLCGADAKCYDKWHQVSCRCGSVIAPNCGTALEPITLSEGGYIEFKISEKHRRMQLLEYLYGGSTMWHKNRAKRSITEDTSFITNQSPFKTISLMFRTVKPDGILIYAATNKHFTSVELRNGQLFYASLLASPVNMTANIEGSLADGRWHNLTLHSYFRGLRLFVDNVQTGEELDPAGVHDFLDPYLSVLTIGGVSQDLYYAHSAGARSFEGCLANFTINNEIQPFNGSGSIFKEVLYHSKVSTGCRGPIGISAAATADPLSIGITLVIVFFVILLIAILVSFIVFRLRRQNKEKSAPSVVNKNTNAIMTGNPLVGTGNDNLMSRHENTYISDTSDLRGVGHMGPELISKKYKEREINASTEHRPQRPDIIEREVTKSPPIRDEHPPLPPPAQTSLHTHEHNPEPDMPEHYDLENASSIAPSDIDIVYHYKGYRDGMRKYKATPPPINNYANHHKHTGQQHRHTGPFPPRALPPPNVNQPPGPTQKLLQSTPLARLSPSSELSAQQPRILTLHDISGKPLQSALLATTSSSGGVGKDALNSNSERSLNSPIMSQLSGSTASRKAPQSNNENSVNNVSSGPIGLTAEEIERLNSRPRTSSLVSTLDAVSSSSEARGPPAHGPLHLHRRHTPPVERLERRNSSTTDESGNDSFTCSEYDNTSLVGDKRSDNPFAKQDDEEVNQRNNESAQTTKPPLPPNVNYDGFDSSFRGSLSTLVASDDDLSTHMGGLYRPNNSGSPSTTTTALSWDYLLNWGLNFDSLVGVFIDIAELPDSANRVPSTLRLPANIPKPSEEYNYKLTAKYKENGSYQTKSVRDVIPNSRLASYGNYEYNEERENTYKSDDNEGPVSLSNFCWTEVTEPWMLPEVEKHFAWLTSNGPRSNRELSATRILEPDDVSKIGCGFKSHWDDCLHSQHVQRLRSTEKKIRTNHETSKEANLIESDPIEKLDNYYEYQRYTIENSMEMQLHIRVTSDAVRNLWKVGSNVQQQFLQQKMRLQCYRLQQPREQNCQNKERQQQFYYTVQYRPLILRTEYQAARTETYGIRKHLPPVLSPEVPEFFPKVPVTRFNSNKEQNVNRVQYFPSLNERSYQNELFPYNRTYENTGAIYQSTGIPLLSATDATTFIRPPQQWYQRIPPPAQIQISTSSSTPMCTSVQPLRTTTITHHPLQVQDKFLQSNPIPIPVYQHPIELYHETGQKRKNQGVDFKNLILLTKNAMKAHRGQPKSTQHKPSHYIEGKNRGSKSESEVLQWLDKSCPSKTKDFSTANTLVTELRNFEEKNDRKASNTKREKDITRSSERIKPEVPGSNAKTSSERDKNDTRNRRRLYRDVLTNASANQTTLENVFEKRYDELEQQAMEQYRTSEESLALKYQELERQAMEQYKFCSSNVQDDTVPRTLMDDKNIYERFKKNFKEENCFGGQKCSGFGKCSPVNTDVKEEGDDFLQKQGNFVRMENKNELDVPCRFFSDKNSRSNILSKSLTTLSEELSQKSKNTAKGASGDKISKSVLFVFSRNKYDERIVPVSVRTSSKRRLILVSPFEKESEAKLTRSTDLEEFYCITRANKNIFGYYNNSKIGQIGGGDENITIIQSPRTEVWLSGFWTT</sequence>
<feature type="region of interest" description="Disordered" evidence="15">
    <location>
        <begin position="3874"/>
        <end position="3893"/>
    </location>
</feature>
<dbReference type="GO" id="GO:0048699">
    <property type="term" value="P:generation of neurons"/>
    <property type="evidence" value="ECO:0007669"/>
    <property type="project" value="UniProtKB-ARBA"/>
</dbReference>
<dbReference type="InterPro" id="IPR020894">
    <property type="entry name" value="Cadherin_CS"/>
</dbReference>
<dbReference type="PROSITE" id="PS00232">
    <property type="entry name" value="CADHERIN_1"/>
    <property type="match status" value="11"/>
</dbReference>
<dbReference type="Gene3D" id="2.10.25.10">
    <property type="entry name" value="Laminin"/>
    <property type="match status" value="4"/>
</dbReference>
<dbReference type="GO" id="GO:0007560">
    <property type="term" value="P:imaginal disc morphogenesis"/>
    <property type="evidence" value="ECO:0007669"/>
    <property type="project" value="UniProtKB-ARBA"/>
</dbReference>
<feature type="domain" description="Cadherin" evidence="19">
    <location>
        <begin position="2037"/>
        <end position="2140"/>
    </location>
</feature>
<feature type="domain" description="Cadherin" evidence="19">
    <location>
        <begin position="1829"/>
        <end position="1930"/>
    </location>
</feature>
<evidence type="ECO:0000256" key="6">
    <source>
        <dbReference type="ARBA" id="ARBA00022737"/>
    </source>
</evidence>
<comment type="subcellular location">
    <subcellularLocation>
        <location evidence="1">Cell membrane</location>
        <topology evidence="1">Single-pass type I membrane protein</topology>
    </subcellularLocation>
</comment>
<feature type="compositionally biased region" description="Basic residues" evidence="15">
    <location>
        <begin position="3973"/>
        <end position="3985"/>
    </location>
</feature>
<keyword evidence="9 16" id="KW-1133">Transmembrane helix</keyword>
<feature type="domain" description="EGF-like" evidence="18">
    <location>
        <begin position="3235"/>
        <end position="3273"/>
    </location>
</feature>
<feature type="domain" description="Cadherin" evidence="19">
    <location>
        <begin position="216"/>
        <end position="311"/>
    </location>
</feature>
<feature type="domain" description="Laminin G" evidence="17">
    <location>
        <begin position="3593"/>
        <end position="3767"/>
    </location>
</feature>
<feature type="compositionally biased region" description="Basic and acidic residues" evidence="15">
    <location>
        <begin position="4751"/>
        <end position="4764"/>
    </location>
</feature>
<feature type="domain" description="Cadherin" evidence="19">
    <location>
        <begin position="1405"/>
        <end position="1507"/>
    </location>
</feature>
<dbReference type="SMART" id="SM00179">
    <property type="entry name" value="EGF_CA"/>
    <property type="match status" value="3"/>
</dbReference>
<dbReference type="FunFam" id="2.60.40.60:FF:000020">
    <property type="entry name" value="Dachsous cadherin-related 1b"/>
    <property type="match status" value="2"/>
</dbReference>
<feature type="compositionally biased region" description="Basic residues" evidence="15">
    <location>
        <begin position="4736"/>
        <end position="4750"/>
    </location>
</feature>
<comment type="caution">
    <text evidence="14">Lacks conserved residue(s) required for the propagation of feature annotation.</text>
</comment>
<dbReference type="FunFam" id="2.60.120.200:FF:000207">
    <property type="entry name" value="Cadherin-related tumor suppressor"/>
    <property type="match status" value="1"/>
</dbReference>
<dbReference type="FunFam" id="2.60.40.60:FF:000106">
    <property type="entry name" value="FAT atypical cadherin 4"/>
    <property type="match status" value="1"/>
</dbReference>
<feature type="domain" description="Cadherin" evidence="19">
    <location>
        <begin position="3"/>
        <end position="97"/>
    </location>
</feature>
<dbReference type="Pfam" id="PF00054">
    <property type="entry name" value="Laminin_G_1"/>
    <property type="match status" value="1"/>
</dbReference>
<proteinExistence type="predicted"/>
<feature type="domain" description="Cadherin" evidence="19">
    <location>
        <begin position="1932"/>
        <end position="2036"/>
    </location>
</feature>
<evidence type="ECO:0000256" key="16">
    <source>
        <dbReference type="SAM" id="Phobius"/>
    </source>
</evidence>
<dbReference type="Pfam" id="PF00028">
    <property type="entry name" value="Cadherin"/>
    <property type="match status" value="28"/>
</dbReference>
<dbReference type="PANTHER" id="PTHR24025:SF23">
    <property type="entry name" value="NEURAL-CADHERIN"/>
    <property type="match status" value="1"/>
</dbReference>
<keyword evidence="7 13" id="KW-0106">Calcium</keyword>
<feature type="region of interest" description="Disordered" evidence="15">
    <location>
        <begin position="3898"/>
        <end position="3933"/>
    </location>
</feature>
<evidence type="ECO:0000256" key="12">
    <source>
        <dbReference type="ARBA" id="ARBA00023180"/>
    </source>
</evidence>
<dbReference type="Gene3D" id="2.60.120.200">
    <property type="match status" value="2"/>
</dbReference>
<keyword evidence="10 16" id="KW-0472">Membrane</keyword>
<feature type="domain" description="Cadherin" evidence="19">
    <location>
        <begin position="2241"/>
        <end position="2351"/>
    </location>
</feature>
<feature type="domain" description="Cadherin" evidence="19">
    <location>
        <begin position="1617"/>
        <end position="1723"/>
    </location>
</feature>
<dbReference type="FunFam" id="2.60.40.60:FF:000286">
    <property type="entry name" value="Cadherin-related tumor suppressor"/>
    <property type="match status" value="1"/>
</dbReference>
<dbReference type="OrthoDB" id="6252479at2759"/>
<dbReference type="FunFam" id="2.60.40.60:FF:000116">
    <property type="entry name" value="Dachsous cadherin-related 2"/>
    <property type="match status" value="2"/>
</dbReference>
<dbReference type="STRING" id="94128.A0A2A3EPG5"/>
<dbReference type="GO" id="GO:0016327">
    <property type="term" value="C:apicolateral plasma membrane"/>
    <property type="evidence" value="ECO:0007669"/>
    <property type="project" value="UniProtKB-ARBA"/>
</dbReference>
<evidence type="ECO:0000256" key="3">
    <source>
        <dbReference type="ARBA" id="ARBA00022536"/>
    </source>
</evidence>
<feature type="disulfide bond" evidence="14">
    <location>
        <begin position="3244"/>
        <end position="3261"/>
    </location>
</feature>
<feature type="domain" description="Cadherin" evidence="19">
    <location>
        <begin position="99"/>
        <end position="205"/>
    </location>
</feature>
<reference evidence="20 21" key="1">
    <citation type="submission" date="2014-07" db="EMBL/GenBank/DDBJ databases">
        <title>Genomic and transcriptomic analysis on Apis cerana provide comprehensive insights into honey bee biology.</title>
        <authorList>
            <person name="Diao Q."/>
            <person name="Sun L."/>
            <person name="Zheng H."/>
            <person name="Zheng H."/>
            <person name="Xu S."/>
            <person name="Wang S."/>
            <person name="Zeng Z."/>
            <person name="Hu F."/>
            <person name="Su S."/>
            <person name="Wu J."/>
        </authorList>
    </citation>
    <scope>NUCLEOTIDE SEQUENCE [LARGE SCALE GENOMIC DNA]</scope>
    <source>
        <tissue evidence="20">Pupae without intestine</tissue>
    </source>
</reference>
<feature type="region of interest" description="Disordered" evidence="15">
    <location>
        <begin position="4796"/>
        <end position="4843"/>
    </location>
</feature>
<dbReference type="PRINTS" id="PR00205">
    <property type="entry name" value="CADHERIN"/>
</dbReference>
<feature type="compositionally biased region" description="Basic and acidic residues" evidence="15">
    <location>
        <begin position="4830"/>
        <end position="4839"/>
    </location>
</feature>
<feature type="compositionally biased region" description="Pro residues" evidence="15">
    <location>
        <begin position="3987"/>
        <end position="4004"/>
    </location>
</feature>
<dbReference type="InterPro" id="IPR050971">
    <property type="entry name" value="Cadherin-domain_protein"/>
</dbReference>
<feature type="domain" description="Cadherin" evidence="19">
    <location>
        <begin position="631"/>
        <end position="735"/>
    </location>
</feature>
<evidence type="ECO:0000256" key="7">
    <source>
        <dbReference type="ARBA" id="ARBA00022837"/>
    </source>
</evidence>
<dbReference type="GO" id="GO:0005911">
    <property type="term" value="C:cell-cell junction"/>
    <property type="evidence" value="ECO:0007669"/>
    <property type="project" value="TreeGrafter"/>
</dbReference>
<feature type="region of interest" description="Disordered" evidence="15">
    <location>
        <begin position="4049"/>
        <end position="4219"/>
    </location>
</feature>
<feature type="domain" description="EGF-like" evidence="18">
    <location>
        <begin position="3275"/>
        <end position="3311"/>
    </location>
</feature>
<feature type="region of interest" description="Disordered" evidence="15">
    <location>
        <begin position="4736"/>
        <end position="4766"/>
    </location>
</feature>
<feature type="domain" description="Cadherin" evidence="19">
    <location>
        <begin position="2632"/>
        <end position="2737"/>
    </location>
</feature>
<dbReference type="Proteomes" id="UP000242457">
    <property type="component" value="Unassembled WGS sequence"/>
</dbReference>
<feature type="compositionally biased region" description="Basic and acidic residues" evidence="15">
    <location>
        <begin position="3898"/>
        <end position="3907"/>
    </location>
</feature>
<evidence type="ECO:0000259" key="17">
    <source>
        <dbReference type="PROSITE" id="PS50025"/>
    </source>
</evidence>
<dbReference type="FunFam" id="2.60.40.60:FF:000134">
    <property type="entry name" value="protocadherin Fat 4"/>
    <property type="match status" value="1"/>
</dbReference>
<dbReference type="GO" id="GO:0048589">
    <property type="term" value="P:developmental growth"/>
    <property type="evidence" value="ECO:0007669"/>
    <property type="project" value="UniProtKB-ARBA"/>
</dbReference>
<keyword evidence="11 14" id="KW-1015">Disulfide bond</keyword>
<evidence type="ECO:0000256" key="1">
    <source>
        <dbReference type="ARBA" id="ARBA00004251"/>
    </source>
</evidence>
<dbReference type="CDD" id="cd11304">
    <property type="entry name" value="Cadherin_repeat"/>
    <property type="match status" value="27"/>
</dbReference>
<feature type="domain" description="Cadherin" evidence="19">
    <location>
        <begin position="868"/>
        <end position="963"/>
    </location>
</feature>
<feature type="disulfide bond" evidence="14">
    <location>
        <begin position="3222"/>
        <end position="3231"/>
    </location>
</feature>
<dbReference type="InterPro" id="IPR001791">
    <property type="entry name" value="Laminin_G"/>
</dbReference>
<dbReference type="SUPFAM" id="SSF49313">
    <property type="entry name" value="Cadherin-like"/>
    <property type="match status" value="28"/>
</dbReference>
<keyword evidence="3 14" id="KW-0245">EGF-like domain</keyword>
<keyword evidence="8" id="KW-0130">Cell adhesion</keyword>
<keyword evidence="2" id="KW-1003">Cell membrane</keyword>
<organism evidence="20 21">
    <name type="scientific">Apis cerana cerana</name>
    <name type="common">Oriental honeybee</name>
    <dbReference type="NCBI Taxonomy" id="94128"/>
    <lineage>
        <taxon>Eukaryota</taxon>
        <taxon>Metazoa</taxon>
        <taxon>Ecdysozoa</taxon>
        <taxon>Arthropoda</taxon>
        <taxon>Hexapoda</taxon>
        <taxon>Insecta</taxon>
        <taxon>Pterygota</taxon>
        <taxon>Neoptera</taxon>
        <taxon>Endopterygota</taxon>
        <taxon>Hymenoptera</taxon>
        <taxon>Apocrita</taxon>
        <taxon>Aculeata</taxon>
        <taxon>Apoidea</taxon>
        <taxon>Anthophila</taxon>
        <taxon>Apidae</taxon>
        <taxon>Apis</taxon>
    </lineage>
</organism>
<dbReference type="InterPro" id="IPR001881">
    <property type="entry name" value="EGF-like_Ca-bd_dom"/>
</dbReference>
<evidence type="ECO:0000256" key="9">
    <source>
        <dbReference type="ARBA" id="ARBA00022989"/>
    </source>
</evidence>
<feature type="domain" description="Cadherin" evidence="19">
    <location>
        <begin position="1077"/>
        <end position="1192"/>
    </location>
</feature>
<dbReference type="FunFam" id="2.10.25.10:FF:000472">
    <property type="entry name" value="Uncharacterized protein, isoform A"/>
    <property type="match status" value="1"/>
</dbReference>
<feature type="domain" description="Cadherin" evidence="19">
    <location>
        <begin position="1508"/>
        <end position="1616"/>
    </location>
</feature>
<dbReference type="GO" id="GO:0042067">
    <property type="term" value="P:establishment of ommatidial planar polarity"/>
    <property type="evidence" value="ECO:0007669"/>
    <property type="project" value="UniProtKB-ARBA"/>
</dbReference>
<feature type="domain" description="Cadherin" evidence="19">
    <location>
        <begin position="1299"/>
        <end position="1405"/>
    </location>
</feature>
<evidence type="ECO:0000259" key="19">
    <source>
        <dbReference type="PROSITE" id="PS50268"/>
    </source>
</evidence>
<keyword evidence="21" id="KW-1185">Reference proteome</keyword>
<dbReference type="InterPro" id="IPR015919">
    <property type="entry name" value="Cadherin-like_sf"/>
</dbReference>
<dbReference type="GO" id="GO:0005509">
    <property type="term" value="F:calcium ion binding"/>
    <property type="evidence" value="ECO:0007669"/>
    <property type="project" value="UniProtKB-UniRule"/>
</dbReference>
<feature type="domain" description="Cadherin" evidence="19">
    <location>
        <begin position="2738"/>
        <end position="2843"/>
    </location>
</feature>
<dbReference type="FunFam" id="2.60.40.60:FF:000037">
    <property type="entry name" value="FAT atypical cadherin 1"/>
    <property type="match status" value="1"/>
</dbReference>
<dbReference type="InterPro" id="IPR002126">
    <property type="entry name" value="Cadherin-like_dom"/>
</dbReference>
<protein>
    <submittedName>
        <fullName evidence="20">Cadherin-related tumor suppressor</fullName>
    </submittedName>
</protein>
<dbReference type="InterPro" id="IPR000742">
    <property type="entry name" value="EGF"/>
</dbReference>
<dbReference type="FunFam" id="2.60.40.60:FF:000024">
    <property type="entry name" value="FAT atypical cadherin 3"/>
    <property type="match status" value="1"/>
</dbReference>
<feature type="domain" description="Cadherin" evidence="19">
    <location>
        <begin position="2844"/>
        <end position="2951"/>
    </location>
</feature>
<dbReference type="SUPFAM" id="SSF57196">
    <property type="entry name" value="EGF/Laminin"/>
    <property type="match status" value="2"/>
</dbReference>
<dbReference type="SMART" id="SM00282">
    <property type="entry name" value="LamG"/>
    <property type="match status" value="2"/>
</dbReference>
<dbReference type="PROSITE" id="PS50025">
    <property type="entry name" value="LAM_G_DOMAIN"/>
    <property type="match status" value="2"/>
</dbReference>
<evidence type="ECO:0000256" key="13">
    <source>
        <dbReference type="PROSITE-ProRule" id="PRU00043"/>
    </source>
</evidence>
<dbReference type="CDD" id="cd00110">
    <property type="entry name" value="LamG"/>
    <property type="match status" value="2"/>
</dbReference>
<evidence type="ECO:0000256" key="11">
    <source>
        <dbReference type="ARBA" id="ARBA00023157"/>
    </source>
</evidence>
<evidence type="ECO:0000256" key="14">
    <source>
        <dbReference type="PROSITE-ProRule" id="PRU00076"/>
    </source>
</evidence>
<dbReference type="PROSITE" id="PS01186">
    <property type="entry name" value="EGF_2"/>
    <property type="match status" value="2"/>
</dbReference>
<name>A0A2A3EPG5_APICC</name>
<feature type="disulfide bond" evidence="14">
    <location>
        <begin position="3301"/>
        <end position="3310"/>
    </location>
</feature>
<feature type="domain" description="Cadherin" evidence="19">
    <location>
        <begin position="2140"/>
        <end position="2240"/>
    </location>
</feature>
<dbReference type="Gene3D" id="2.60.40.60">
    <property type="entry name" value="Cadherins"/>
    <property type="match status" value="28"/>
</dbReference>
<keyword evidence="12" id="KW-0325">Glycoprotein</keyword>
<evidence type="ECO:0000259" key="18">
    <source>
        <dbReference type="PROSITE" id="PS50026"/>
    </source>
</evidence>
<dbReference type="FunFam" id="2.60.40.60:FF:000033">
    <property type="entry name" value="FAT atypical cadherin 1"/>
    <property type="match status" value="3"/>
</dbReference>
<accession>A0A2A3EPG5</accession>
<feature type="transmembrane region" description="Helical" evidence="16">
    <location>
        <begin position="3784"/>
        <end position="3807"/>
    </location>
</feature>
<dbReference type="FunFam" id="2.60.40.60:FF:000035">
    <property type="entry name" value="Protocadherin Fat 3"/>
    <property type="match status" value="1"/>
</dbReference>
<dbReference type="Pfam" id="PF02210">
    <property type="entry name" value="Laminin_G_2"/>
    <property type="match status" value="1"/>
</dbReference>
<dbReference type="InterPro" id="IPR013320">
    <property type="entry name" value="ConA-like_dom_sf"/>
</dbReference>
<evidence type="ECO:0000256" key="5">
    <source>
        <dbReference type="ARBA" id="ARBA00022729"/>
    </source>
</evidence>
<feature type="domain" description="Cadherin" evidence="19">
    <location>
        <begin position="1724"/>
        <end position="1828"/>
    </location>
</feature>
<dbReference type="FunFam" id="2.60.40.60:FF:000058">
    <property type="entry name" value="FAT atypical cadherin 3"/>
    <property type="match status" value="1"/>
</dbReference>
<keyword evidence="6" id="KW-0677">Repeat</keyword>
<dbReference type="PANTHER" id="PTHR24025">
    <property type="entry name" value="DESMOGLEIN FAMILY MEMBER"/>
    <property type="match status" value="1"/>
</dbReference>
<gene>
    <name evidence="20" type="ORF">APICC_09504</name>
</gene>
<dbReference type="SUPFAM" id="SSF49899">
    <property type="entry name" value="Concanavalin A-like lectins/glucanases"/>
    <property type="match status" value="2"/>
</dbReference>
<feature type="compositionally biased region" description="Low complexity" evidence="15">
    <location>
        <begin position="4088"/>
        <end position="4099"/>
    </location>
</feature>
<dbReference type="FunFam" id="2.60.40.60:FF:000080">
    <property type="entry name" value="FAT atypical cadherin 1"/>
    <property type="match status" value="1"/>
</dbReference>
<dbReference type="GO" id="GO:0090251">
    <property type="term" value="P:protein localization involved in establishment of planar polarity"/>
    <property type="evidence" value="ECO:0007669"/>
    <property type="project" value="UniProtKB-ARBA"/>
</dbReference>
<dbReference type="FunFam" id="2.60.40.60:FF:000118">
    <property type="entry name" value="protocadherin Fat 4"/>
    <property type="match status" value="1"/>
</dbReference>
<feature type="compositionally biased region" description="Polar residues" evidence="15">
    <location>
        <begin position="4202"/>
        <end position="4212"/>
    </location>
</feature>
<feature type="compositionally biased region" description="Basic and acidic residues" evidence="15">
    <location>
        <begin position="4151"/>
        <end position="4160"/>
    </location>
</feature>
<evidence type="ECO:0000313" key="20">
    <source>
        <dbReference type="EMBL" id="PBC33404.1"/>
    </source>
</evidence>
<feature type="compositionally biased region" description="Basic and acidic residues" evidence="15">
    <location>
        <begin position="4796"/>
        <end position="4820"/>
    </location>
</feature>
<dbReference type="FunFam" id="2.60.40.60:FF:000039">
    <property type="entry name" value="FAT atypical cadherin 3"/>
    <property type="match status" value="2"/>
</dbReference>
<feature type="domain" description="Cadherin" evidence="19">
    <location>
        <begin position="2526"/>
        <end position="2631"/>
    </location>
</feature>
<feature type="domain" description="Cadherin" evidence="19">
    <location>
        <begin position="2459"/>
        <end position="2530"/>
    </location>
</feature>
<feature type="compositionally biased region" description="Basic and acidic residues" evidence="15">
    <location>
        <begin position="3918"/>
        <end position="3933"/>
    </location>
</feature>
<feature type="domain" description="Cadherin" evidence="19">
    <location>
        <begin position="2352"/>
        <end position="2458"/>
    </location>
</feature>
<feature type="domain" description="Cadherin" evidence="19">
    <location>
        <begin position="736"/>
        <end position="846"/>
    </location>
</feature>
<keyword evidence="4 16" id="KW-0812">Transmembrane</keyword>
<feature type="domain" description="Laminin G" evidence="17">
    <location>
        <begin position="3312"/>
        <end position="3505"/>
    </location>
</feature>
<feature type="compositionally biased region" description="Polar residues" evidence="15">
    <location>
        <begin position="4060"/>
        <end position="4087"/>
    </location>
</feature>
<dbReference type="PROSITE" id="PS50268">
    <property type="entry name" value="CADHERIN_2"/>
    <property type="match status" value="28"/>
</dbReference>
<feature type="compositionally biased region" description="Polar residues" evidence="15">
    <location>
        <begin position="4161"/>
        <end position="4182"/>
    </location>
</feature>
<evidence type="ECO:0000256" key="4">
    <source>
        <dbReference type="ARBA" id="ARBA00022692"/>
    </source>
</evidence>
<feature type="domain" description="Cadherin" evidence="19">
    <location>
        <begin position="965"/>
        <end position="1076"/>
    </location>
</feature>
<feature type="domain" description="Cadherin" evidence="19">
    <location>
        <begin position="312"/>
        <end position="415"/>
    </location>
</feature>
<keyword evidence="5" id="KW-0732">Signal</keyword>
<dbReference type="GO" id="GO:0035332">
    <property type="term" value="P:positive regulation of hippo signaling"/>
    <property type="evidence" value="ECO:0007669"/>
    <property type="project" value="UniProtKB-ARBA"/>
</dbReference>
<feature type="domain" description="Cadherin" evidence="19">
    <location>
        <begin position="525"/>
        <end position="630"/>
    </location>
</feature>
<evidence type="ECO:0000256" key="10">
    <source>
        <dbReference type="ARBA" id="ARBA00023136"/>
    </source>
</evidence>
<dbReference type="CDD" id="cd00054">
    <property type="entry name" value="EGF_CA"/>
    <property type="match status" value="4"/>
</dbReference>
<evidence type="ECO:0000313" key="21">
    <source>
        <dbReference type="Proteomes" id="UP000242457"/>
    </source>
</evidence>
<evidence type="ECO:0000256" key="2">
    <source>
        <dbReference type="ARBA" id="ARBA00022475"/>
    </source>
</evidence>
<dbReference type="FunFam" id="2.60.40.60:FF:000340">
    <property type="entry name" value="Protocadherin Fat 4"/>
    <property type="match status" value="1"/>
</dbReference>
<dbReference type="SMART" id="SM00112">
    <property type="entry name" value="CA"/>
    <property type="match status" value="28"/>
</dbReference>
<feature type="region of interest" description="Disordered" evidence="15">
    <location>
        <begin position="3961"/>
        <end position="4009"/>
    </location>
</feature>
<dbReference type="GO" id="GO:0007156">
    <property type="term" value="P:homophilic cell adhesion via plasma membrane adhesion molecules"/>
    <property type="evidence" value="ECO:0007669"/>
    <property type="project" value="InterPro"/>
</dbReference>
<evidence type="ECO:0000256" key="15">
    <source>
        <dbReference type="SAM" id="MobiDB-lite"/>
    </source>
</evidence>
<dbReference type="EMBL" id="KZ288203">
    <property type="protein sequence ID" value="PBC33404.1"/>
    <property type="molecule type" value="Genomic_DNA"/>
</dbReference>
<feature type="domain" description="EGF-like" evidence="18">
    <location>
        <begin position="3196"/>
        <end position="3232"/>
    </location>
</feature>
<dbReference type="FunFam" id="2.60.40.60:FF:000101">
    <property type="entry name" value="FAT atypical cadherin 4"/>
    <property type="match status" value="1"/>
</dbReference>
<evidence type="ECO:0000256" key="8">
    <source>
        <dbReference type="ARBA" id="ARBA00022889"/>
    </source>
</evidence>